<dbReference type="Proteomes" id="UP000613743">
    <property type="component" value="Unassembled WGS sequence"/>
</dbReference>
<dbReference type="InterPro" id="IPR016087">
    <property type="entry name" value="Chalcone_isomerase"/>
</dbReference>
<dbReference type="SUPFAM" id="SSF54626">
    <property type="entry name" value="Chalcone isomerase"/>
    <property type="match status" value="1"/>
</dbReference>
<accession>A0A917JJS6</accession>
<dbReference type="RefSeq" id="WP_188916834.1">
    <property type="nucleotide sequence ID" value="NZ_BMPZ01000001.1"/>
</dbReference>
<dbReference type="AlphaFoldDB" id="A0A917JJS6"/>
<comment type="caution">
    <text evidence="3">The sequence shown here is derived from an EMBL/GenBank/DDBJ whole genome shotgun (WGS) entry which is preliminary data.</text>
</comment>
<dbReference type="GO" id="GO:0016872">
    <property type="term" value="F:intramolecular lyase activity"/>
    <property type="evidence" value="ECO:0007669"/>
    <property type="project" value="InterPro"/>
</dbReference>
<evidence type="ECO:0000313" key="3">
    <source>
        <dbReference type="EMBL" id="GGI67802.1"/>
    </source>
</evidence>
<organism evidence="3 4">
    <name type="scientific">Shewanella gelidii</name>
    <dbReference type="NCBI Taxonomy" id="1642821"/>
    <lineage>
        <taxon>Bacteria</taxon>
        <taxon>Pseudomonadati</taxon>
        <taxon>Pseudomonadota</taxon>
        <taxon>Gammaproteobacteria</taxon>
        <taxon>Alteromonadales</taxon>
        <taxon>Shewanellaceae</taxon>
        <taxon>Shewanella</taxon>
    </lineage>
</organism>
<evidence type="ECO:0000259" key="2">
    <source>
        <dbReference type="Pfam" id="PF16036"/>
    </source>
</evidence>
<gene>
    <name evidence="3" type="ORF">GCM10009332_01250</name>
</gene>
<protein>
    <submittedName>
        <fullName evidence="3">Chalcone isomerase</fullName>
    </submittedName>
</protein>
<dbReference type="EMBL" id="BMPZ01000001">
    <property type="protein sequence ID" value="GGI67802.1"/>
    <property type="molecule type" value="Genomic_DNA"/>
</dbReference>
<dbReference type="Gene3D" id="3.50.70.10">
    <property type="match status" value="1"/>
</dbReference>
<dbReference type="InterPro" id="IPR016088">
    <property type="entry name" value="Chalcone_isomerase_3-sand"/>
</dbReference>
<evidence type="ECO:0000256" key="1">
    <source>
        <dbReference type="SAM" id="SignalP"/>
    </source>
</evidence>
<proteinExistence type="predicted"/>
<dbReference type="Pfam" id="PF16036">
    <property type="entry name" value="Chalcone_3"/>
    <property type="match status" value="1"/>
</dbReference>
<keyword evidence="3" id="KW-0413">Isomerase</keyword>
<keyword evidence="4" id="KW-1185">Reference proteome</keyword>
<reference evidence="3" key="2">
    <citation type="submission" date="2020-09" db="EMBL/GenBank/DDBJ databases">
        <authorList>
            <person name="Sun Q."/>
            <person name="Ohkuma M."/>
        </authorList>
    </citation>
    <scope>NUCLEOTIDE SEQUENCE</scope>
    <source>
        <strain evidence="3">JCM 30804</strain>
    </source>
</reference>
<keyword evidence="1" id="KW-0732">Signal</keyword>
<feature type="chain" id="PRO_5037000285" evidence="1">
    <location>
        <begin position="22"/>
        <end position="187"/>
    </location>
</feature>
<evidence type="ECO:0000313" key="4">
    <source>
        <dbReference type="Proteomes" id="UP000613743"/>
    </source>
</evidence>
<name>A0A917JJS6_9GAMM</name>
<feature type="signal peptide" evidence="1">
    <location>
        <begin position="1"/>
        <end position="21"/>
    </location>
</feature>
<dbReference type="InterPro" id="IPR036298">
    <property type="entry name" value="Chalcone_isomerase_sf"/>
</dbReference>
<feature type="domain" description="Chalcone isomerase" evidence="2">
    <location>
        <begin position="22"/>
        <end position="185"/>
    </location>
</feature>
<reference evidence="3" key="1">
    <citation type="journal article" date="2014" name="Int. J. Syst. Evol. Microbiol.">
        <title>Complete genome sequence of Corynebacterium casei LMG S-19264T (=DSM 44701T), isolated from a smear-ripened cheese.</title>
        <authorList>
            <consortium name="US DOE Joint Genome Institute (JGI-PGF)"/>
            <person name="Walter F."/>
            <person name="Albersmeier A."/>
            <person name="Kalinowski J."/>
            <person name="Ruckert C."/>
        </authorList>
    </citation>
    <scope>NUCLEOTIDE SEQUENCE</scope>
    <source>
        <strain evidence="3">JCM 30804</strain>
    </source>
</reference>
<sequence length="187" mass="20557">MKYLLATSLALLLLLNTNDTAARELADVEIKEQIIWSEQPLILNGAGIRSKFFMDLYVGSLYLPAPAHDLTQVLQQSPAIIRLNIVSGMITAEKMQAAIEDGFNAATHDNTSHIDDKIAQFMALFESGVSEGDQFTFVTFSSGRVTTYKNGKAQGQFEDIAFREALLGIWLGNEPAQNSLKEAMLSL</sequence>